<evidence type="ECO:0000313" key="2">
    <source>
        <dbReference type="EMBL" id="SMC28851.1"/>
    </source>
</evidence>
<protein>
    <submittedName>
        <fullName evidence="2">SMI1 / KNR4 family (SUKH-1)</fullName>
    </submittedName>
</protein>
<proteinExistence type="predicted"/>
<accession>A0A1W1XZ84</accession>
<evidence type="ECO:0000259" key="1">
    <source>
        <dbReference type="SMART" id="SM00860"/>
    </source>
</evidence>
<dbReference type="SUPFAM" id="SSF160631">
    <property type="entry name" value="SMI1/KNR4-like"/>
    <property type="match status" value="1"/>
</dbReference>
<organism evidence="2 3">
    <name type="scientific">Andreprevotia lacus DSM 23236</name>
    <dbReference type="NCBI Taxonomy" id="1121001"/>
    <lineage>
        <taxon>Bacteria</taxon>
        <taxon>Pseudomonadati</taxon>
        <taxon>Pseudomonadota</taxon>
        <taxon>Betaproteobacteria</taxon>
        <taxon>Neisseriales</taxon>
        <taxon>Chitinibacteraceae</taxon>
        <taxon>Andreprevotia</taxon>
    </lineage>
</organism>
<keyword evidence="3" id="KW-1185">Reference proteome</keyword>
<sequence length="148" mass="16750">MTSILEQRSQIGVDVLDGLEKKFGISFSDEYKSFLINTNGGKPSPKRFVTLDKKVESMVVRFFSAGTNEEESLEVEYEEYVASGAIPSDFIPIAYDPAGNRVLLCVGGEGRESIYYWSVDEEPEEFSCSRKYMRKISNGFNEFFDGLF</sequence>
<dbReference type="EMBL" id="FWXD01000026">
    <property type="protein sequence ID" value="SMC28851.1"/>
    <property type="molecule type" value="Genomic_DNA"/>
</dbReference>
<dbReference type="InterPro" id="IPR018958">
    <property type="entry name" value="Knr4/Smi1-like_dom"/>
</dbReference>
<dbReference type="STRING" id="1121001.SAMN02745857_03442"/>
<dbReference type="Pfam" id="PF09346">
    <property type="entry name" value="SMI1_KNR4"/>
    <property type="match status" value="1"/>
</dbReference>
<dbReference type="Proteomes" id="UP000192761">
    <property type="component" value="Unassembled WGS sequence"/>
</dbReference>
<name>A0A1W1XZ84_9NEIS</name>
<dbReference type="AlphaFoldDB" id="A0A1W1XZ84"/>
<dbReference type="InterPro" id="IPR037883">
    <property type="entry name" value="Knr4/Smi1-like_sf"/>
</dbReference>
<dbReference type="SMART" id="SM00860">
    <property type="entry name" value="SMI1_KNR4"/>
    <property type="match status" value="1"/>
</dbReference>
<gene>
    <name evidence="2" type="ORF">SAMN02745857_03442</name>
</gene>
<dbReference type="Gene3D" id="3.40.1580.10">
    <property type="entry name" value="SMI1/KNR4-like"/>
    <property type="match status" value="1"/>
</dbReference>
<evidence type="ECO:0000313" key="3">
    <source>
        <dbReference type="Proteomes" id="UP000192761"/>
    </source>
</evidence>
<feature type="domain" description="Knr4/Smi1-like" evidence="1">
    <location>
        <begin position="12"/>
        <end position="146"/>
    </location>
</feature>
<reference evidence="2 3" key="1">
    <citation type="submission" date="2017-04" db="EMBL/GenBank/DDBJ databases">
        <authorList>
            <person name="Afonso C.L."/>
            <person name="Miller P.J."/>
            <person name="Scott M.A."/>
            <person name="Spackman E."/>
            <person name="Goraichik I."/>
            <person name="Dimitrov K.M."/>
            <person name="Suarez D.L."/>
            <person name="Swayne D.E."/>
        </authorList>
    </citation>
    <scope>NUCLEOTIDE SEQUENCE [LARGE SCALE GENOMIC DNA]</scope>
    <source>
        <strain evidence="2 3">DSM 23236</strain>
    </source>
</reference>